<dbReference type="OrthoDB" id="6424958at2"/>
<dbReference type="Proteomes" id="UP000183200">
    <property type="component" value="Unassembled WGS sequence"/>
</dbReference>
<proteinExistence type="predicted"/>
<feature type="domain" description="DUF6630" evidence="1">
    <location>
        <begin position="139"/>
        <end position="245"/>
    </location>
</feature>
<dbReference type="InterPro" id="IPR046582">
    <property type="entry name" value="DUF6630"/>
</dbReference>
<evidence type="ECO:0000313" key="3">
    <source>
        <dbReference type="Proteomes" id="UP000183200"/>
    </source>
</evidence>
<protein>
    <recommendedName>
        <fullName evidence="1">DUF6630 domain-containing protein</fullName>
    </recommendedName>
</protein>
<dbReference type="EMBL" id="FNGY01000016">
    <property type="protein sequence ID" value="SDO53882.1"/>
    <property type="molecule type" value="Genomic_DNA"/>
</dbReference>
<dbReference type="AlphaFoldDB" id="A0A1H0KDT4"/>
<evidence type="ECO:0000313" key="2">
    <source>
        <dbReference type="EMBL" id="SDO53882.1"/>
    </source>
</evidence>
<accession>A0A1H0KDT4</accession>
<keyword evidence="3" id="KW-1185">Reference proteome</keyword>
<sequence length="263" mass="30439">MHAIAISSVQLITSKYGSEKGQIHFDAEEEVTHDIFPDRIVLNTNFRDERSYQASIEGDVLSVKKLLYHVRKKEFFEGTMDEDDWQELDVLWRRMEYELVTGPKFSEMDVRAELLHLFFLILTEKEAEISSKKLPAKKTPDLKWVWKQITSALAQANRSVSFEWKEWAEIGIMEVNKLGAVQELGIVLPYPGEQQIEDVTHDADWEAAILRYFNGHLNDSGLKLIAIGTHFDEYQMFACLPVRDLNLVNAFEILKKLGLVYKD</sequence>
<reference evidence="3" key="1">
    <citation type="submission" date="2016-10" db="EMBL/GenBank/DDBJ databases">
        <authorList>
            <person name="Varghese N."/>
            <person name="Submissions S."/>
        </authorList>
    </citation>
    <scope>NUCLEOTIDE SEQUENCE [LARGE SCALE GENOMIC DNA]</scope>
    <source>
        <strain evidence="3">DSM 19110</strain>
    </source>
</reference>
<organism evidence="2 3">
    <name type="scientific">Pedobacter steynii</name>
    <dbReference type="NCBI Taxonomy" id="430522"/>
    <lineage>
        <taxon>Bacteria</taxon>
        <taxon>Pseudomonadati</taxon>
        <taxon>Bacteroidota</taxon>
        <taxon>Sphingobacteriia</taxon>
        <taxon>Sphingobacteriales</taxon>
        <taxon>Sphingobacteriaceae</taxon>
        <taxon>Pedobacter</taxon>
    </lineage>
</organism>
<name>A0A1H0KDT4_9SPHI</name>
<dbReference type="RefSeq" id="WP_074612718.1">
    <property type="nucleotide sequence ID" value="NZ_FNGY01000016.1"/>
</dbReference>
<gene>
    <name evidence="2" type="ORF">SAMN05421820_11621</name>
</gene>
<evidence type="ECO:0000259" key="1">
    <source>
        <dbReference type="Pfam" id="PF20335"/>
    </source>
</evidence>
<dbReference type="Pfam" id="PF20335">
    <property type="entry name" value="DUF6630"/>
    <property type="match status" value="1"/>
</dbReference>